<dbReference type="Pfam" id="PF02767">
    <property type="entry name" value="DNA_pol3_beta_2"/>
    <property type="match status" value="1"/>
</dbReference>
<dbReference type="Gene3D" id="3.10.150.10">
    <property type="entry name" value="DNA Polymerase III, subunit A, domain 2"/>
    <property type="match status" value="1"/>
</dbReference>
<organism evidence="13 14">
    <name type="scientific">Giesbergeria anulus</name>
    <dbReference type="NCBI Taxonomy" id="180197"/>
    <lineage>
        <taxon>Bacteria</taxon>
        <taxon>Pseudomonadati</taxon>
        <taxon>Pseudomonadota</taxon>
        <taxon>Betaproteobacteria</taxon>
        <taxon>Burkholderiales</taxon>
        <taxon>Comamonadaceae</taxon>
        <taxon>Giesbergeria</taxon>
    </lineage>
</organism>
<evidence type="ECO:0000313" key="14">
    <source>
        <dbReference type="Proteomes" id="UP000199766"/>
    </source>
</evidence>
<evidence type="ECO:0000256" key="6">
    <source>
        <dbReference type="ARBA" id="ARBA00022695"/>
    </source>
</evidence>
<dbReference type="RefSeq" id="WP_091457479.1">
    <property type="nucleotide sequence ID" value="NZ_FOGD01000007.1"/>
</dbReference>
<dbReference type="SUPFAM" id="SSF55979">
    <property type="entry name" value="DNA clamp"/>
    <property type="match status" value="2"/>
</dbReference>
<accession>A0A1H9NIA5</accession>
<evidence type="ECO:0000313" key="13">
    <source>
        <dbReference type="EMBL" id="SER35487.1"/>
    </source>
</evidence>
<feature type="domain" description="DNA polymerase III beta sliding clamp central" evidence="12">
    <location>
        <begin position="140"/>
        <end position="237"/>
    </location>
</feature>
<dbReference type="InterPro" id="IPR046938">
    <property type="entry name" value="DNA_clamp_sf"/>
</dbReference>
<dbReference type="InterPro" id="IPR022637">
    <property type="entry name" value="DNA_polIII_beta_cen"/>
</dbReference>
<evidence type="ECO:0000256" key="10">
    <source>
        <dbReference type="ARBA" id="ARBA00030988"/>
    </source>
</evidence>
<keyword evidence="7" id="KW-0235">DNA replication</keyword>
<evidence type="ECO:0000256" key="5">
    <source>
        <dbReference type="ARBA" id="ARBA00022679"/>
    </source>
</evidence>
<keyword evidence="5" id="KW-0808">Transferase</keyword>
<evidence type="ECO:0000256" key="8">
    <source>
        <dbReference type="ARBA" id="ARBA00022932"/>
    </source>
</evidence>
<dbReference type="EMBL" id="FOGD01000007">
    <property type="protein sequence ID" value="SER35487.1"/>
    <property type="molecule type" value="Genomic_DNA"/>
</dbReference>
<comment type="subcellular location">
    <subcellularLocation>
        <location evidence="1">Cytoplasm</location>
    </subcellularLocation>
</comment>
<protein>
    <recommendedName>
        <fullName evidence="3">Beta sliding clamp</fullName>
    </recommendedName>
    <alternativeName>
        <fullName evidence="11">Beta-clamp processivity factor</fullName>
    </alternativeName>
    <alternativeName>
        <fullName evidence="10">DNA polymerase III beta sliding clamp subunit</fullName>
    </alternativeName>
</protein>
<dbReference type="InterPro" id="IPR001001">
    <property type="entry name" value="DNA_polIII_beta"/>
</dbReference>
<dbReference type="GO" id="GO:0005737">
    <property type="term" value="C:cytoplasm"/>
    <property type="evidence" value="ECO:0007669"/>
    <property type="project" value="UniProtKB-SubCell"/>
</dbReference>
<dbReference type="SMART" id="SM00480">
    <property type="entry name" value="POL3Bc"/>
    <property type="match status" value="1"/>
</dbReference>
<proteinExistence type="inferred from homology"/>
<evidence type="ECO:0000256" key="1">
    <source>
        <dbReference type="ARBA" id="ARBA00004496"/>
    </source>
</evidence>
<keyword evidence="14" id="KW-1185">Reference proteome</keyword>
<evidence type="ECO:0000259" key="12">
    <source>
        <dbReference type="Pfam" id="PF02767"/>
    </source>
</evidence>
<keyword evidence="4" id="KW-0963">Cytoplasm</keyword>
<dbReference type="STRING" id="180197.SAMN02982919_02223"/>
<dbReference type="PANTHER" id="PTHR30478">
    <property type="entry name" value="DNA POLYMERASE III SUBUNIT BETA"/>
    <property type="match status" value="1"/>
</dbReference>
<sequence>MKTTIGNLRAAMKQAMKAVNKGICAIEIKHNSVYVKASSMEGAVIIDVPTKGSVENCSASLSQKQILAIFNGVSDSTDCTFKKVDSGIVISFAGARIRLLHPYDGEADSLFGTVPLLKQKLFSTQGSKLSKLLDGPLNYAAKNDVRVFLMGVRFESDEGVLRLVGTDGIRLCTVKTDIAAHPSANFILPISTAEAIHTVFGESEFSVEMIGQGDKMRLLFSTDRTKWLVTLIGGTYPTWRKAMPGKNRYAQAVLDRDELVRAVNRVTAASDSAYAALVFSKDGVTVQSVDGEQREKFSVESTLVASEVTFPFNGKMLINAVSCVETGKVDIYIDDADVLKGKVVLHSDPLDTDKVMKDWIGFMMPVRVDVTK</sequence>
<keyword evidence="8" id="KW-0239">DNA-directed DNA polymerase</keyword>
<dbReference type="AlphaFoldDB" id="A0A1H9NIA5"/>
<name>A0A1H9NIA5_9BURK</name>
<evidence type="ECO:0000256" key="3">
    <source>
        <dbReference type="ARBA" id="ARBA00021035"/>
    </source>
</evidence>
<dbReference type="GO" id="GO:0003677">
    <property type="term" value="F:DNA binding"/>
    <property type="evidence" value="ECO:0007669"/>
    <property type="project" value="UniProtKB-KW"/>
</dbReference>
<dbReference type="OrthoDB" id="9028690at2"/>
<keyword evidence="6" id="KW-0548">Nucleotidyltransferase</keyword>
<dbReference type="GO" id="GO:0009360">
    <property type="term" value="C:DNA polymerase III complex"/>
    <property type="evidence" value="ECO:0007669"/>
    <property type="project" value="InterPro"/>
</dbReference>
<dbReference type="Gene3D" id="3.70.10.10">
    <property type="match status" value="1"/>
</dbReference>
<dbReference type="GO" id="GO:0003887">
    <property type="term" value="F:DNA-directed DNA polymerase activity"/>
    <property type="evidence" value="ECO:0007669"/>
    <property type="project" value="UniProtKB-KW"/>
</dbReference>
<dbReference type="GO" id="GO:0008408">
    <property type="term" value="F:3'-5' exonuclease activity"/>
    <property type="evidence" value="ECO:0007669"/>
    <property type="project" value="InterPro"/>
</dbReference>
<reference evidence="13 14" key="1">
    <citation type="submission" date="2016-10" db="EMBL/GenBank/DDBJ databases">
        <authorList>
            <person name="de Groot N.N."/>
        </authorList>
    </citation>
    <scope>NUCLEOTIDE SEQUENCE [LARGE SCALE GENOMIC DNA]</scope>
    <source>
        <strain evidence="13 14">ATCC 35958</strain>
    </source>
</reference>
<keyword evidence="9" id="KW-0238">DNA-binding</keyword>
<evidence type="ECO:0000256" key="4">
    <source>
        <dbReference type="ARBA" id="ARBA00022490"/>
    </source>
</evidence>
<evidence type="ECO:0000256" key="7">
    <source>
        <dbReference type="ARBA" id="ARBA00022705"/>
    </source>
</evidence>
<comment type="similarity">
    <text evidence="2">Belongs to the beta sliding clamp family.</text>
</comment>
<evidence type="ECO:0000256" key="2">
    <source>
        <dbReference type="ARBA" id="ARBA00010752"/>
    </source>
</evidence>
<dbReference type="GO" id="GO:0006271">
    <property type="term" value="P:DNA strand elongation involved in DNA replication"/>
    <property type="evidence" value="ECO:0007669"/>
    <property type="project" value="TreeGrafter"/>
</dbReference>
<evidence type="ECO:0000256" key="9">
    <source>
        <dbReference type="ARBA" id="ARBA00023125"/>
    </source>
</evidence>
<dbReference type="PANTHER" id="PTHR30478:SF0">
    <property type="entry name" value="BETA SLIDING CLAMP"/>
    <property type="match status" value="1"/>
</dbReference>
<gene>
    <name evidence="13" type="ORF">SAMN02982919_02223</name>
</gene>
<evidence type="ECO:0000256" key="11">
    <source>
        <dbReference type="ARBA" id="ARBA00033276"/>
    </source>
</evidence>
<dbReference type="Proteomes" id="UP000199766">
    <property type="component" value="Unassembled WGS sequence"/>
</dbReference>